<reference evidence="1 2" key="1">
    <citation type="submission" date="2018-10" db="EMBL/GenBank/DDBJ databases">
        <title>GWAS and RNA-Seq identify cryptic mechanisms of antimicrobial resistance in Acinetobacter baumannii.</title>
        <authorList>
            <person name="Sahl J.W."/>
        </authorList>
    </citation>
    <scope>NUCLEOTIDE SEQUENCE [LARGE SCALE GENOMIC DNA]</scope>
    <source>
        <strain evidence="1 2">TG41018</strain>
    </source>
</reference>
<dbReference type="AlphaFoldDB" id="A0A429K2A8"/>
<gene>
    <name evidence="1" type="ORF">EA756_07580</name>
</gene>
<sequence length="171" mass="19468">MIKNKLVNRASTHIVHLYLNSTLRIIGNILDKASKENYALKEQIEDFRDGARILFKINYLKNGYIVLQVWNNSFHLINEDEKSITDYDLAIIVKHPILAFKILTLQESNTVAVANNRFLTSGDASLAIRFINCLEIVEANLLPSFIAKNIVAKHEHIPISGKINFIKNLII</sequence>
<dbReference type="RefSeq" id="WP_125698731.1">
    <property type="nucleotide sequence ID" value="NZ_RFES01000004.1"/>
</dbReference>
<accession>A0A429K2A8</accession>
<proteinExistence type="predicted"/>
<dbReference type="EMBL" id="RFES01000004">
    <property type="protein sequence ID" value="RSO58118.1"/>
    <property type="molecule type" value="Genomic_DNA"/>
</dbReference>
<evidence type="ECO:0000313" key="2">
    <source>
        <dbReference type="Proteomes" id="UP000276905"/>
    </source>
</evidence>
<name>A0A429K2A8_9GAMM</name>
<organism evidence="1 2">
    <name type="scientific">Acinetobacter lactucae</name>
    <dbReference type="NCBI Taxonomy" id="1785128"/>
    <lineage>
        <taxon>Bacteria</taxon>
        <taxon>Pseudomonadati</taxon>
        <taxon>Pseudomonadota</taxon>
        <taxon>Gammaproteobacteria</taxon>
        <taxon>Moraxellales</taxon>
        <taxon>Moraxellaceae</taxon>
        <taxon>Acinetobacter</taxon>
        <taxon>Acinetobacter calcoaceticus/baumannii complex</taxon>
    </lineage>
</organism>
<evidence type="ECO:0000313" key="1">
    <source>
        <dbReference type="EMBL" id="RSO58118.1"/>
    </source>
</evidence>
<comment type="caution">
    <text evidence="1">The sequence shown here is derived from an EMBL/GenBank/DDBJ whole genome shotgun (WGS) entry which is preliminary data.</text>
</comment>
<dbReference type="Proteomes" id="UP000276905">
    <property type="component" value="Unassembled WGS sequence"/>
</dbReference>
<protein>
    <submittedName>
        <fullName evidence="1">Uncharacterized protein</fullName>
    </submittedName>
</protein>